<gene>
    <name evidence="1" type="ORF">QX51_02685</name>
</gene>
<dbReference type="RefSeq" id="WP_039678369.1">
    <property type="nucleotide sequence ID" value="NZ_JAWGXO010000003.1"/>
</dbReference>
<dbReference type="AlphaFoldDB" id="A0A0B3VNQ0"/>
<comment type="caution">
    <text evidence="1">The sequence shown here is derived from an EMBL/GenBank/DDBJ whole genome shotgun (WGS) entry which is preliminary data.</text>
</comment>
<dbReference type="InterPro" id="IPR043128">
    <property type="entry name" value="Rev_trsase/Diguanyl_cyclase"/>
</dbReference>
<accession>A0A0B3VNQ0</accession>
<dbReference type="OrthoDB" id="4986073at2"/>
<proteinExistence type="predicted"/>
<dbReference type="STRING" id="1577792.QX51_02685"/>
<name>A0A0B3VNQ0_9FIRM</name>
<keyword evidence="2" id="KW-1185">Reference proteome</keyword>
<dbReference type="EMBL" id="JWHR01000032">
    <property type="protein sequence ID" value="KHS58426.1"/>
    <property type="molecule type" value="Genomic_DNA"/>
</dbReference>
<evidence type="ECO:0000313" key="1">
    <source>
        <dbReference type="EMBL" id="KHS58426.1"/>
    </source>
</evidence>
<dbReference type="Proteomes" id="UP000031189">
    <property type="component" value="Unassembled WGS sequence"/>
</dbReference>
<dbReference type="Gene3D" id="3.30.70.270">
    <property type="match status" value="1"/>
</dbReference>
<dbReference type="InterPro" id="IPR036390">
    <property type="entry name" value="WH_DNA-bd_sf"/>
</dbReference>
<protein>
    <recommendedName>
        <fullName evidence="3">Transcriptional regulator</fullName>
    </recommendedName>
</protein>
<sequence>MKVALLAPDSIASKVEPIVKTQMDSIELKIYIYNDYIEVLDILNKIQSKYDGIMFAGIISYYLAKQNIKEEVMWEYFQLHESSLLNALFQAQYFNENIKDLSIDTYSKSNLKQIFDMVGVNLNDTNIKLYELNLENYRNLNEEALEFHKKNLKENKNVCIVTALSKVNNELKNMNIKNYMAIPTESVIMDSFERLYLKYTAKVNKNSQLVSMFIEIDLPSEYSLISKNEYYYIREKNKVSDIVYEFGRDIEATIVEVSFNTYLLFTTKEIIERKTNNFKEISILDWISQKSLHIVSIGIGYGKTAIEAKYNSNIAMIKAKKYDENTAYVVYEDGISVGPINNVKRKKKEKIDEKILEIATKTNLNINKILKIYNVVDKYKIDCFTTSELSKYCGISIRSTNRMLNRLEECNYIDIVGKQFPDGAGRPKRIMKFKF</sequence>
<organism evidence="1 2">
    <name type="scientific">Terrisporobacter othiniensis</name>
    <dbReference type="NCBI Taxonomy" id="1577792"/>
    <lineage>
        <taxon>Bacteria</taxon>
        <taxon>Bacillati</taxon>
        <taxon>Bacillota</taxon>
        <taxon>Clostridia</taxon>
        <taxon>Peptostreptococcales</taxon>
        <taxon>Peptostreptococcaceae</taxon>
        <taxon>Terrisporobacter</taxon>
    </lineage>
</organism>
<evidence type="ECO:0008006" key="3">
    <source>
        <dbReference type="Google" id="ProtNLM"/>
    </source>
</evidence>
<dbReference type="SUPFAM" id="SSF46785">
    <property type="entry name" value="Winged helix' DNA-binding domain"/>
    <property type="match status" value="1"/>
</dbReference>
<evidence type="ECO:0000313" key="2">
    <source>
        <dbReference type="Proteomes" id="UP000031189"/>
    </source>
</evidence>
<reference evidence="1 2" key="1">
    <citation type="submission" date="2014-12" db="EMBL/GenBank/DDBJ databases">
        <title>Draft genome sequence of Terrisporobacter sp. 08-306576, isolated from the blood culture of a bacteremia patient.</title>
        <authorList>
            <person name="Lund L.C."/>
            <person name="Sydenham T.V."/>
            <person name="Hogh S.V."/>
            <person name="Skov M.N."/>
            <person name="Kemp M."/>
            <person name="Justesen U.S."/>
        </authorList>
    </citation>
    <scope>NUCLEOTIDE SEQUENCE [LARGE SCALE GENOMIC DNA]</scope>
    <source>
        <strain evidence="1 2">08-306576</strain>
    </source>
</reference>